<dbReference type="GO" id="GO:0005886">
    <property type="term" value="C:plasma membrane"/>
    <property type="evidence" value="ECO:0007669"/>
    <property type="project" value="UniProtKB-SubCell"/>
</dbReference>
<evidence type="ECO:0008006" key="9">
    <source>
        <dbReference type="Google" id="ProtNLM"/>
    </source>
</evidence>
<feature type="transmembrane region" description="Helical" evidence="6">
    <location>
        <begin position="78"/>
        <end position="102"/>
    </location>
</feature>
<feature type="transmembrane region" description="Helical" evidence="6">
    <location>
        <begin position="282"/>
        <end position="302"/>
    </location>
</feature>
<keyword evidence="4 6" id="KW-1133">Transmembrane helix</keyword>
<evidence type="ECO:0000256" key="3">
    <source>
        <dbReference type="ARBA" id="ARBA00022692"/>
    </source>
</evidence>
<evidence type="ECO:0000256" key="1">
    <source>
        <dbReference type="ARBA" id="ARBA00004651"/>
    </source>
</evidence>
<keyword evidence="5 6" id="KW-0472">Membrane</keyword>
<feature type="transmembrane region" description="Helical" evidence="6">
    <location>
        <begin position="43"/>
        <end position="66"/>
    </location>
</feature>
<evidence type="ECO:0000256" key="5">
    <source>
        <dbReference type="ARBA" id="ARBA00023136"/>
    </source>
</evidence>
<name>A0A1F4VA86_UNCKA</name>
<evidence type="ECO:0000313" key="8">
    <source>
        <dbReference type="Proteomes" id="UP000178127"/>
    </source>
</evidence>
<organism evidence="7 8">
    <name type="scientific">candidate division WWE3 bacterium RIFCSPHIGHO2_02_FULL_38_14</name>
    <dbReference type="NCBI Taxonomy" id="1802620"/>
    <lineage>
        <taxon>Bacteria</taxon>
        <taxon>Katanobacteria</taxon>
    </lineage>
</organism>
<gene>
    <name evidence="7" type="ORF">A3D91_04945</name>
</gene>
<evidence type="ECO:0000313" key="7">
    <source>
        <dbReference type="EMBL" id="OGC54076.1"/>
    </source>
</evidence>
<sequence length="399" mass="44505">MLKKSLIKISYVSLGNILNAGLGFLYIAAVAKTLELNDFGKYALLASFLVIIAKIIDFGTNSIYVAGTISNKEDLNEIFFGVKLFLFLVTIPISYAVLYLFGLMDLKIITIFILGLIGYGFNFTFFAIFQKNENYTKIILINTIPALVKGFVSLLILLKLLTLNFTQAFGIFSISIIACLIFYKDLLIEIKKINIKGSKNLNFIKKSIPAGISLLVNDGWSAISNSVAKITGSFSDVGIFSLADKISNIFSLISLSIFTVLLPKNAARKRDNLKYDFRESIIISLIVFMLAIFTIIFFQVFINVFFEGKFDQSIKILDLLIFSSAITAIYSFMRDYFFIENRTSELLLITIAKLGGFILLVVLTAPHLKLTGIALSNLIASILSLVVTVYLIIFRAIKR</sequence>
<dbReference type="PANTHER" id="PTHR30250:SF11">
    <property type="entry name" value="O-ANTIGEN TRANSPORTER-RELATED"/>
    <property type="match status" value="1"/>
</dbReference>
<proteinExistence type="predicted"/>
<feature type="transmembrane region" description="Helical" evidence="6">
    <location>
        <begin position="371"/>
        <end position="393"/>
    </location>
</feature>
<feature type="transmembrane region" description="Helical" evidence="6">
    <location>
        <begin position="138"/>
        <end position="158"/>
    </location>
</feature>
<keyword evidence="2" id="KW-1003">Cell membrane</keyword>
<comment type="caution">
    <text evidence="7">The sequence shown here is derived from an EMBL/GenBank/DDBJ whole genome shotgun (WGS) entry which is preliminary data.</text>
</comment>
<feature type="transmembrane region" description="Helical" evidence="6">
    <location>
        <begin position="314"/>
        <end position="333"/>
    </location>
</feature>
<accession>A0A1F4VA86</accession>
<dbReference type="PANTHER" id="PTHR30250">
    <property type="entry name" value="PST FAMILY PREDICTED COLANIC ACID TRANSPORTER"/>
    <property type="match status" value="1"/>
</dbReference>
<dbReference type="Proteomes" id="UP000178127">
    <property type="component" value="Unassembled WGS sequence"/>
</dbReference>
<feature type="transmembrane region" description="Helical" evidence="6">
    <location>
        <begin position="345"/>
        <end position="365"/>
    </location>
</feature>
<dbReference type="AlphaFoldDB" id="A0A1F4VA86"/>
<protein>
    <recommendedName>
        <fullName evidence="9">Polysaccharide biosynthesis protein C-terminal domain-containing protein</fullName>
    </recommendedName>
</protein>
<dbReference type="InterPro" id="IPR002797">
    <property type="entry name" value="Polysacc_synth"/>
</dbReference>
<feature type="transmembrane region" description="Helical" evidence="6">
    <location>
        <begin position="164"/>
        <end position="183"/>
    </location>
</feature>
<dbReference type="InterPro" id="IPR050833">
    <property type="entry name" value="Poly_Biosynth_Transport"/>
</dbReference>
<evidence type="ECO:0000256" key="4">
    <source>
        <dbReference type="ARBA" id="ARBA00022989"/>
    </source>
</evidence>
<evidence type="ECO:0000256" key="2">
    <source>
        <dbReference type="ARBA" id="ARBA00022475"/>
    </source>
</evidence>
<evidence type="ECO:0000256" key="6">
    <source>
        <dbReference type="SAM" id="Phobius"/>
    </source>
</evidence>
<keyword evidence="3 6" id="KW-0812">Transmembrane</keyword>
<reference evidence="7 8" key="1">
    <citation type="journal article" date="2016" name="Nat. Commun.">
        <title>Thousands of microbial genomes shed light on interconnected biogeochemical processes in an aquifer system.</title>
        <authorList>
            <person name="Anantharaman K."/>
            <person name="Brown C.T."/>
            <person name="Hug L.A."/>
            <person name="Sharon I."/>
            <person name="Castelle C.J."/>
            <person name="Probst A.J."/>
            <person name="Thomas B.C."/>
            <person name="Singh A."/>
            <person name="Wilkins M.J."/>
            <person name="Karaoz U."/>
            <person name="Brodie E.L."/>
            <person name="Williams K.H."/>
            <person name="Hubbard S.S."/>
            <person name="Banfield J.F."/>
        </authorList>
    </citation>
    <scope>NUCLEOTIDE SEQUENCE [LARGE SCALE GENOMIC DNA]</scope>
</reference>
<dbReference type="Pfam" id="PF01943">
    <property type="entry name" value="Polysacc_synt"/>
    <property type="match status" value="1"/>
</dbReference>
<dbReference type="STRING" id="1802620.A3D91_04945"/>
<feature type="transmembrane region" description="Helical" evidence="6">
    <location>
        <begin position="12"/>
        <end position="31"/>
    </location>
</feature>
<comment type="subcellular location">
    <subcellularLocation>
        <location evidence="1">Cell membrane</location>
        <topology evidence="1">Multi-pass membrane protein</topology>
    </subcellularLocation>
</comment>
<feature type="transmembrane region" description="Helical" evidence="6">
    <location>
        <begin position="108"/>
        <end position="129"/>
    </location>
</feature>
<dbReference type="EMBL" id="MEVD01000006">
    <property type="protein sequence ID" value="OGC54076.1"/>
    <property type="molecule type" value="Genomic_DNA"/>
</dbReference>